<reference evidence="3" key="1">
    <citation type="journal article" date="2019" name="Int. J. Syst. Evol. Microbiol.">
        <title>The Global Catalogue of Microorganisms (GCM) 10K type strain sequencing project: providing services to taxonomists for standard genome sequencing and annotation.</title>
        <authorList>
            <consortium name="The Broad Institute Genomics Platform"/>
            <consortium name="The Broad Institute Genome Sequencing Center for Infectious Disease"/>
            <person name="Wu L."/>
            <person name="Ma J."/>
        </authorList>
    </citation>
    <scope>NUCLEOTIDE SEQUENCE [LARGE SCALE GENOMIC DNA]</scope>
    <source>
        <strain evidence="3">VKM B-3159</strain>
    </source>
</reference>
<name>A0ABT9JV44_9PROT</name>
<protein>
    <submittedName>
        <fullName evidence="2">DUF3883 domain-containing protein</fullName>
    </submittedName>
</protein>
<proteinExistence type="predicted"/>
<evidence type="ECO:0000313" key="3">
    <source>
        <dbReference type="Proteomes" id="UP001225906"/>
    </source>
</evidence>
<dbReference type="RefSeq" id="WP_306390049.1">
    <property type="nucleotide sequence ID" value="NZ_JAVCAP010000021.1"/>
</dbReference>
<sequence length="301" mass="33849">MKEEGMGHEVCNFHRHRGKVYGYVQPARGQGSASEGSIKVERIVGSDASVDDYKVDGVLVIWTATRPEGGSVVVGWYKNATVYRDYQNFKTKSALHSKNGLEGYRIQTDSENANLLSIDERTIRVPRRTDGGMGQSNVWYGDSDLGEALVMEVEDIINGKPKRLKIKSTRSTDPEHKAKVEKSAVELVWKYYENLGYELRSVEKDNVGWDVEASQNKTKLKIEVKGLSGKVPNIELSPNEYLAFSENNRFYRLAIVTETLTSPSLYVCHYSHEKQGWLVATESEATVQISERLAAHVRLSI</sequence>
<organism evidence="2 3">
    <name type="scientific">Methylophilus aquaticus</name>
    <dbReference type="NCBI Taxonomy" id="1971610"/>
    <lineage>
        <taxon>Bacteria</taxon>
        <taxon>Pseudomonadati</taxon>
        <taxon>Pseudomonadota</taxon>
        <taxon>Betaproteobacteria</taxon>
        <taxon>Nitrosomonadales</taxon>
        <taxon>Methylophilaceae</taxon>
        <taxon>Methylophilus</taxon>
    </lineage>
</organism>
<evidence type="ECO:0000259" key="1">
    <source>
        <dbReference type="Pfam" id="PF13020"/>
    </source>
</evidence>
<dbReference type="InterPro" id="IPR024975">
    <property type="entry name" value="NOV_C"/>
</dbReference>
<evidence type="ECO:0000313" key="2">
    <source>
        <dbReference type="EMBL" id="MDP8568329.1"/>
    </source>
</evidence>
<dbReference type="EMBL" id="JAVCAP010000021">
    <property type="protein sequence ID" value="MDP8568329.1"/>
    <property type="molecule type" value="Genomic_DNA"/>
</dbReference>
<keyword evidence="3" id="KW-1185">Reference proteome</keyword>
<dbReference type="Proteomes" id="UP001225906">
    <property type="component" value="Unassembled WGS sequence"/>
</dbReference>
<comment type="caution">
    <text evidence="2">The sequence shown here is derived from an EMBL/GenBank/DDBJ whole genome shotgun (WGS) entry which is preliminary data.</text>
</comment>
<gene>
    <name evidence="2" type="ORF">Q9291_10755</name>
</gene>
<accession>A0ABT9JV44</accession>
<feature type="domain" description="Protein NO VEIN C-terminal" evidence="1">
    <location>
        <begin position="180"/>
        <end position="266"/>
    </location>
</feature>
<dbReference type="Pfam" id="PF13020">
    <property type="entry name" value="NOV_C"/>
    <property type="match status" value="1"/>
</dbReference>